<evidence type="ECO:0000259" key="4">
    <source>
        <dbReference type="PROSITE" id="PS01124"/>
    </source>
</evidence>
<keyword evidence="1" id="KW-0805">Transcription regulation</keyword>
<dbReference type="Proteomes" id="UP001151002">
    <property type="component" value="Unassembled WGS sequence"/>
</dbReference>
<name>A0ABT4B7M8_9ACTN</name>
<sequence>MSEVLSASGLDDVEQLISDQYVAVRLRPGPTDPTLTIEQDRVGSVIVGSMAYGMNVDIDAEPMGALGIVYPRSGHATYRSRGEERPCGPGELCVAAYAGDGFAATQDYLDCDFVILDPALLSDVASTAPGIDEPVRLTGYRALSSHATAIWLDTAAFVRTLSTRPDNVHAPLIDRQAARLLAAATLAAFPSNTLADPTTADRHDAHPQTLRRAIAFIDDNADRDLSVADIARAAYVTTRAIQLVFRRHLDTTPMEYLRRVRLEHAHRDLQAADVSRETVGVIAARWGFANHSRFTATYHRLYGVTPSQTLRS</sequence>
<dbReference type="InterPro" id="IPR018060">
    <property type="entry name" value="HTH_AraC"/>
</dbReference>
<dbReference type="SUPFAM" id="SSF46689">
    <property type="entry name" value="Homeodomain-like"/>
    <property type="match status" value="2"/>
</dbReference>
<dbReference type="EMBL" id="JAPNTZ010000009">
    <property type="protein sequence ID" value="MCY1141613.1"/>
    <property type="molecule type" value="Genomic_DNA"/>
</dbReference>
<evidence type="ECO:0000313" key="5">
    <source>
        <dbReference type="EMBL" id="MCY1141613.1"/>
    </source>
</evidence>
<keyword evidence="6" id="KW-1185">Reference proteome</keyword>
<dbReference type="PANTHER" id="PTHR46796:SF12">
    <property type="entry name" value="HTH-TYPE DNA-BINDING TRANSCRIPTIONAL ACTIVATOR EUTR"/>
    <property type="match status" value="1"/>
</dbReference>
<protein>
    <submittedName>
        <fullName evidence="5">AraC family transcriptional regulator</fullName>
    </submittedName>
</protein>
<dbReference type="SMART" id="SM00342">
    <property type="entry name" value="HTH_ARAC"/>
    <property type="match status" value="1"/>
</dbReference>
<dbReference type="Gene3D" id="1.10.10.60">
    <property type="entry name" value="Homeodomain-like"/>
    <property type="match status" value="1"/>
</dbReference>
<dbReference type="PANTHER" id="PTHR46796">
    <property type="entry name" value="HTH-TYPE TRANSCRIPTIONAL ACTIVATOR RHAS-RELATED"/>
    <property type="match status" value="1"/>
</dbReference>
<evidence type="ECO:0000313" key="6">
    <source>
        <dbReference type="Proteomes" id="UP001151002"/>
    </source>
</evidence>
<dbReference type="InterPro" id="IPR018247">
    <property type="entry name" value="EF_Hand_1_Ca_BS"/>
</dbReference>
<dbReference type="Pfam" id="PF12833">
    <property type="entry name" value="HTH_18"/>
    <property type="match status" value="1"/>
</dbReference>
<organism evidence="5 6">
    <name type="scientific">Paractinoplanes pyxinae</name>
    <dbReference type="NCBI Taxonomy" id="2997416"/>
    <lineage>
        <taxon>Bacteria</taxon>
        <taxon>Bacillati</taxon>
        <taxon>Actinomycetota</taxon>
        <taxon>Actinomycetes</taxon>
        <taxon>Micromonosporales</taxon>
        <taxon>Micromonosporaceae</taxon>
        <taxon>Paractinoplanes</taxon>
    </lineage>
</organism>
<comment type="caution">
    <text evidence="5">The sequence shown here is derived from an EMBL/GenBank/DDBJ whole genome shotgun (WGS) entry which is preliminary data.</text>
</comment>
<gene>
    <name evidence="5" type="ORF">OWR29_26750</name>
</gene>
<reference evidence="5" key="1">
    <citation type="submission" date="2022-11" db="EMBL/GenBank/DDBJ databases">
        <authorList>
            <person name="Somphong A."/>
            <person name="Phongsopitanun W."/>
        </authorList>
    </citation>
    <scope>NUCLEOTIDE SEQUENCE</scope>
    <source>
        <strain evidence="5">Pm04-4</strain>
    </source>
</reference>
<accession>A0ABT4B7M8</accession>
<dbReference type="PROSITE" id="PS01124">
    <property type="entry name" value="HTH_ARAC_FAMILY_2"/>
    <property type="match status" value="1"/>
</dbReference>
<feature type="domain" description="HTH araC/xylS-type" evidence="4">
    <location>
        <begin position="211"/>
        <end position="312"/>
    </location>
</feature>
<proteinExistence type="predicted"/>
<evidence type="ECO:0000256" key="3">
    <source>
        <dbReference type="ARBA" id="ARBA00023163"/>
    </source>
</evidence>
<keyword evidence="3" id="KW-0804">Transcription</keyword>
<evidence type="ECO:0000256" key="1">
    <source>
        <dbReference type="ARBA" id="ARBA00023015"/>
    </source>
</evidence>
<dbReference type="RefSeq" id="WP_267566005.1">
    <property type="nucleotide sequence ID" value="NZ_JAPNTZ010000009.1"/>
</dbReference>
<keyword evidence="2" id="KW-0238">DNA-binding</keyword>
<dbReference type="PROSITE" id="PS00018">
    <property type="entry name" value="EF_HAND_1"/>
    <property type="match status" value="1"/>
</dbReference>
<evidence type="ECO:0000256" key="2">
    <source>
        <dbReference type="ARBA" id="ARBA00023125"/>
    </source>
</evidence>
<dbReference type="InterPro" id="IPR050204">
    <property type="entry name" value="AraC_XylS_family_regulators"/>
</dbReference>
<dbReference type="InterPro" id="IPR009057">
    <property type="entry name" value="Homeodomain-like_sf"/>
</dbReference>